<protein>
    <submittedName>
        <fullName evidence="2">Uncharacterized protein</fullName>
    </submittedName>
</protein>
<dbReference type="EMBL" id="MNCJ02000331">
    <property type="protein sequence ID" value="KAF5760306.1"/>
    <property type="molecule type" value="Genomic_DNA"/>
</dbReference>
<dbReference type="Proteomes" id="UP000215914">
    <property type="component" value="Unassembled WGS sequence"/>
</dbReference>
<dbReference type="AlphaFoldDB" id="A0A9K3DRP9"/>
<keyword evidence="1" id="KW-0812">Transmembrane</keyword>
<sequence length="95" mass="10397">MHASTESFLQSISLHILFLSLLLIPGCACIYISMARYIPSWAGLEKPDTVSARSVNIDKGRFGSFAISARYESTSLATINFEASDNIPPVERLTS</sequence>
<accession>A0A9K3DRP9</accession>
<organism evidence="2 3">
    <name type="scientific">Helianthus annuus</name>
    <name type="common">Common sunflower</name>
    <dbReference type="NCBI Taxonomy" id="4232"/>
    <lineage>
        <taxon>Eukaryota</taxon>
        <taxon>Viridiplantae</taxon>
        <taxon>Streptophyta</taxon>
        <taxon>Embryophyta</taxon>
        <taxon>Tracheophyta</taxon>
        <taxon>Spermatophyta</taxon>
        <taxon>Magnoliopsida</taxon>
        <taxon>eudicotyledons</taxon>
        <taxon>Gunneridae</taxon>
        <taxon>Pentapetalae</taxon>
        <taxon>asterids</taxon>
        <taxon>campanulids</taxon>
        <taxon>Asterales</taxon>
        <taxon>Asteraceae</taxon>
        <taxon>Asteroideae</taxon>
        <taxon>Heliantheae alliance</taxon>
        <taxon>Heliantheae</taxon>
        <taxon>Helianthus</taxon>
    </lineage>
</organism>
<reference evidence="2" key="1">
    <citation type="journal article" date="2017" name="Nature">
        <title>The sunflower genome provides insights into oil metabolism, flowering and Asterid evolution.</title>
        <authorList>
            <person name="Badouin H."/>
            <person name="Gouzy J."/>
            <person name="Grassa C.J."/>
            <person name="Murat F."/>
            <person name="Staton S.E."/>
            <person name="Cottret L."/>
            <person name="Lelandais-Briere C."/>
            <person name="Owens G.L."/>
            <person name="Carrere S."/>
            <person name="Mayjonade B."/>
            <person name="Legrand L."/>
            <person name="Gill N."/>
            <person name="Kane N.C."/>
            <person name="Bowers J.E."/>
            <person name="Hubner S."/>
            <person name="Bellec A."/>
            <person name="Berard A."/>
            <person name="Berges H."/>
            <person name="Blanchet N."/>
            <person name="Boniface M.C."/>
            <person name="Brunel D."/>
            <person name="Catrice O."/>
            <person name="Chaidir N."/>
            <person name="Claudel C."/>
            <person name="Donnadieu C."/>
            <person name="Faraut T."/>
            <person name="Fievet G."/>
            <person name="Helmstetter N."/>
            <person name="King M."/>
            <person name="Knapp S.J."/>
            <person name="Lai Z."/>
            <person name="Le Paslier M.C."/>
            <person name="Lippi Y."/>
            <person name="Lorenzon L."/>
            <person name="Mandel J.R."/>
            <person name="Marage G."/>
            <person name="Marchand G."/>
            <person name="Marquand E."/>
            <person name="Bret-Mestries E."/>
            <person name="Morien E."/>
            <person name="Nambeesan S."/>
            <person name="Nguyen T."/>
            <person name="Pegot-Espagnet P."/>
            <person name="Pouilly N."/>
            <person name="Raftis F."/>
            <person name="Sallet E."/>
            <person name="Schiex T."/>
            <person name="Thomas J."/>
            <person name="Vandecasteele C."/>
            <person name="Vares D."/>
            <person name="Vear F."/>
            <person name="Vautrin S."/>
            <person name="Crespi M."/>
            <person name="Mangin B."/>
            <person name="Burke J.M."/>
            <person name="Salse J."/>
            <person name="Munos S."/>
            <person name="Vincourt P."/>
            <person name="Rieseberg L.H."/>
            <person name="Langlade N.B."/>
        </authorList>
    </citation>
    <scope>NUCLEOTIDE SEQUENCE</scope>
    <source>
        <tissue evidence="2">Leaves</tissue>
    </source>
</reference>
<evidence type="ECO:0000313" key="2">
    <source>
        <dbReference type="EMBL" id="KAF5760306.1"/>
    </source>
</evidence>
<name>A0A9K3DRP9_HELAN</name>
<evidence type="ECO:0000313" key="3">
    <source>
        <dbReference type="Proteomes" id="UP000215914"/>
    </source>
</evidence>
<reference evidence="2" key="2">
    <citation type="submission" date="2020-06" db="EMBL/GenBank/DDBJ databases">
        <title>Helianthus annuus Genome sequencing and assembly Release 2.</title>
        <authorList>
            <person name="Gouzy J."/>
            <person name="Langlade N."/>
            <person name="Munos S."/>
        </authorList>
    </citation>
    <scope>NUCLEOTIDE SEQUENCE</scope>
    <source>
        <tissue evidence="2">Leaves</tissue>
    </source>
</reference>
<keyword evidence="1" id="KW-0472">Membrane</keyword>
<gene>
    <name evidence="2" type="ORF">HanXRQr2_Chr16g0751931</name>
</gene>
<comment type="caution">
    <text evidence="2">The sequence shown here is derived from an EMBL/GenBank/DDBJ whole genome shotgun (WGS) entry which is preliminary data.</text>
</comment>
<feature type="transmembrane region" description="Helical" evidence="1">
    <location>
        <begin position="12"/>
        <end position="32"/>
    </location>
</feature>
<keyword evidence="3" id="KW-1185">Reference proteome</keyword>
<evidence type="ECO:0000256" key="1">
    <source>
        <dbReference type="SAM" id="Phobius"/>
    </source>
</evidence>
<proteinExistence type="predicted"/>
<keyword evidence="1" id="KW-1133">Transmembrane helix</keyword>
<dbReference type="Gramene" id="mRNA:HanXRQr2_Chr16g0751931">
    <property type="protein sequence ID" value="mRNA:HanXRQr2_Chr16g0751931"/>
    <property type="gene ID" value="HanXRQr2_Chr16g0751931"/>
</dbReference>